<dbReference type="EnsemblPlants" id="KEH29945">
    <property type="protein sequence ID" value="KEH29945"/>
    <property type="gene ID" value="MTR_4g056620"/>
</dbReference>
<dbReference type="HOGENOM" id="CLU_2267753_0_0_1"/>
<name>A0A072UVS2_MEDTR</name>
<keyword evidence="4" id="KW-1185">Reference proteome</keyword>
<accession>A0A072UVS2</accession>
<reference evidence="2 4" key="1">
    <citation type="journal article" date="2011" name="Nature">
        <title>The Medicago genome provides insight into the evolution of rhizobial symbioses.</title>
        <authorList>
            <person name="Young N.D."/>
            <person name="Debelle F."/>
            <person name="Oldroyd G.E."/>
            <person name="Geurts R."/>
            <person name="Cannon S.B."/>
            <person name="Udvardi M.K."/>
            <person name="Benedito V.A."/>
            <person name="Mayer K.F."/>
            <person name="Gouzy J."/>
            <person name="Schoof H."/>
            <person name="Van de Peer Y."/>
            <person name="Proost S."/>
            <person name="Cook D.R."/>
            <person name="Meyers B.C."/>
            <person name="Spannagl M."/>
            <person name="Cheung F."/>
            <person name="De Mita S."/>
            <person name="Krishnakumar V."/>
            <person name="Gundlach H."/>
            <person name="Zhou S."/>
            <person name="Mudge J."/>
            <person name="Bharti A.K."/>
            <person name="Murray J.D."/>
            <person name="Naoumkina M.A."/>
            <person name="Rosen B."/>
            <person name="Silverstein K.A."/>
            <person name="Tang H."/>
            <person name="Rombauts S."/>
            <person name="Zhao P.X."/>
            <person name="Zhou P."/>
            <person name="Barbe V."/>
            <person name="Bardou P."/>
            <person name="Bechner M."/>
            <person name="Bellec A."/>
            <person name="Berger A."/>
            <person name="Berges H."/>
            <person name="Bidwell S."/>
            <person name="Bisseling T."/>
            <person name="Choisne N."/>
            <person name="Couloux A."/>
            <person name="Denny R."/>
            <person name="Deshpande S."/>
            <person name="Dai X."/>
            <person name="Doyle J.J."/>
            <person name="Dudez A.M."/>
            <person name="Farmer A.D."/>
            <person name="Fouteau S."/>
            <person name="Franken C."/>
            <person name="Gibelin C."/>
            <person name="Gish J."/>
            <person name="Goldstein S."/>
            <person name="Gonzalez A.J."/>
            <person name="Green P.J."/>
            <person name="Hallab A."/>
            <person name="Hartog M."/>
            <person name="Hua A."/>
            <person name="Humphray S.J."/>
            <person name="Jeong D.H."/>
            <person name="Jing Y."/>
            <person name="Jocker A."/>
            <person name="Kenton S.M."/>
            <person name="Kim D.J."/>
            <person name="Klee K."/>
            <person name="Lai H."/>
            <person name="Lang C."/>
            <person name="Lin S."/>
            <person name="Macmil S.L."/>
            <person name="Magdelenat G."/>
            <person name="Matthews L."/>
            <person name="McCorrison J."/>
            <person name="Monaghan E.L."/>
            <person name="Mun J.H."/>
            <person name="Najar F.Z."/>
            <person name="Nicholson C."/>
            <person name="Noirot C."/>
            <person name="O'Bleness M."/>
            <person name="Paule C.R."/>
            <person name="Poulain J."/>
            <person name="Prion F."/>
            <person name="Qin B."/>
            <person name="Qu C."/>
            <person name="Retzel E.F."/>
            <person name="Riddle C."/>
            <person name="Sallet E."/>
            <person name="Samain S."/>
            <person name="Samson N."/>
            <person name="Sanders I."/>
            <person name="Saurat O."/>
            <person name="Scarpelli C."/>
            <person name="Schiex T."/>
            <person name="Segurens B."/>
            <person name="Severin A.J."/>
            <person name="Sherrier D.J."/>
            <person name="Shi R."/>
            <person name="Sims S."/>
            <person name="Singer S.R."/>
            <person name="Sinharoy S."/>
            <person name="Sterck L."/>
            <person name="Viollet A."/>
            <person name="Wang B.B."/>
            <person name="Wang K."/>
            <person name="Wang M."/>
            <person name="Wang X."/>
            <person name="Warfsmann J."/>
            <person name="Weissenbach J."/>
            <person name="White D.D."/>
            <person name="White J.D."/>
            <person name="Wiley G.B."/>
            <person name="Wincker P."/>
            <person name="Xing Y."/>
            <person name="Yang L."/>
            <person name="Yao Z."/>
            <person name="Ying F."/>
            <person name="Zhai J."/>
            <person name="Zhou L."/>
            <person name="Zuber A."/>
            <person name="Denarie J."/>
            <person name="Dixon R.A."/>
            <person name="May G.D."/>
            <person name="Schwartz D.C."/>
            <person name="Rogers J."/>
            <person name="Quetier F."/>
            <person name="Town C.D."/>
            <person name="Roe B.A."/>
        </authorList>
    </citation>
    <scope>NUCLEOTIDE SEQUENCE [LARGE SCALE GENOMIC DNA]</scope>
    <source>
        <strain evidence="2">A17</strain>
        <strain evidence="3 4">cv. Jemalong A17</strain>
    </source>
</reference>
<sequence length="103" mass="11689">MSKSPKPDNYVTVICLLKCLPSLFLGYSRYRRLMKRSGRKEQKTQVSKWSGINGFGNLTSISTTFITTPKSNSNEKSATYASLDRNWQNQVCSGSCRELLKEK</sequence>
<proteinExistence type="predicted"/>
<organism evidence="2 4">
    <name type="scientific">Medicago truncatula</name>
    <name type="common">Barrel medic</name>
    <name type="synonym">Medicago tribuloides</name>
    <dbReference type="NCBI Taxonomy" id="3880"/>
    <lineage>
        <taxon>Eukaryota</taxon>
        <taxon>Viridiplantae</taxon>
        <taxon>Streptophyta</taxon>
        <taxon>Embryophyta</taxon>
        <taxon>Tracheophyta</taxon>
        <taxon>Spermatophyta</taxon>
        <taxon>Magnoliopsida</taxon>
        <taxon>eudicotyledons</taxon>
        <taxon>Gunneridae</taxon>
        <taxon>Pentapetalae</taxon>
        <taxon>rosids</taxon>
        <taxon>fabids</taxon>
        <taxon>Fabales</taxon>
        <taxon>Fabaceae</taxon>
        <taxon>Papilionoideae</taxon>
        <taxon>50 kb inversion clade</taxon>
        <taxon>NPAAA clade</taxon>
        <taxon>Hologalegina</taxon>
        <taxon>IRL clade</taxon>
        <taxon>Trifolieae</taxon>
        <taxon>Medicago</taxon>
    </lineage>
</organism>
<evidence type="ECO:0000313" key="4">
    <source>
        <dbReference type="Proteomes" id="UP000002051"/>
    </source>
</evidence>
<dbReference type="Proteomes" id="UP000002051">
    <property type="component" value="Chromosome 4"/>
</dbReference>
<protein>
    <submittedName>
        <fullName evidence="2">Transmembrane protein, putative</fullName>
    </submittedName>
</protein>
<dbReference type="AlphaFoldDB" id="A0A072UVS2"/>
<keyword evidence="1" id="KW-0472">Membrane</keyword>
<gene>
    <name evidence="2" type="ordered locus">MTR_4g056620</name>
</gene>
<evidence type="ECO:0000313" key="3">
    <source>
        <dbReference type="EnsemblPlants" id="KEH29945"/>
    </source>
</evidence>
<evidence type="ECO:0000256" key="1">
    <source>
        <dbReference type="SAM" id="Phobius"/>
    </source>
</evidence>
<dbReference type="EMBL" id="CM001220">
    <property type="protein sequence ID" value="KEH29945.1"/>
    <property type="molecule type" value="Genomic_DNA"/>
</dbReference>
<reference evidence="3" key="3">
    <citation type="submission" date="2015-04" db="UniProtKB">
        <authorList>
            <consortium name="EnsemblPlants"/>
        </authorList>
    </citation>
    <scope>IDENTIFICATION</scope>
    <source>
        <strain evidence="3">cv. Jemalong A17</strain>
    </source>
</reference>
<keyword evidence="1" id="KW-1133">Transmembrane helix</keyword>
<keyword evidence="1 2" id="KW-0812">Transmembrane</keyword>
<feature type="transmembrane region" description="Helical" evidence="1">
    <location>
        <begin position="12"/>
        <end position="30"/>
    </location>
</feature>
<reference evidence="2 4" key="2">
    <citation type="journal article" date="2014" name="BMC Genomics">
        <title>An improved genome release (version Mt4.0) for the model legume Medicago truncatula.</title>
        <authorList>
            <person name="Tang H."/>
            <person name="Krishnakumar V."/>
            <person name="Bidwell S."/>
            <person name="Rosen B."/>
            <person name="Chan A."/>
            <person name="Zhou S."/>
            <person name="Gentzbittel L."/>
            <person name="Childs K.L."/>
            <person name="Yandell M."/>
            <person name="Gundlach H."/>
            <person name="Mayer K.F."/>
            <person name="Schwartz D.C."/>
            <person name="Town C.D."/>
        </authorList>
    </citation>
    <scope>GENOME REANNOTATION</scope>
    <source>
        <strain evidence="2">A17</strain>
        <strain evidence="3 4">cv. Jemalong A17</strain>
    </source>
</reference>
<evidence type="ECO:0000313" key="2">
    <source>
        <dbReference type="EMBL" id="KEH29945.1"/>
    </source>
</evidence>